<dbReference type="Proteomes" id="UP000824072">
    <property type="component" value="Unassembled WGS sequence"/>
</dbReference>
<dbReference type="EMBL" id="DVMU01000034">
    <property type="protein sequence ID" value="HIU33198.1"/>
    <property type="molecule type" value="Genomic_DNA"/>
</dbReference>
<reference evidence="11" key="1">
    <citation type="submission" date="2020-10" db="EMBL/GenBank/DDBJ databases">
        <authorList>
            <person name="Gilroy R."/>
        </authorList>
    </citation>
    <scope>NUCLEOTIDE SEQUENCE</scope>
    <source>
        <strain evidence="11">ChiHcec3-11533</strain>
    </source>
</reference>
<dbReference type="GO" id="GO:0046872">
    <property type="term" value="F:metal ion binding"/>
    <property type="evidence" value="ECO:0007669"/>
    <property type="project" value="UniProtKB-KW"/>
</dbReference>
<name>A0A9D1IA62_9FIRM</name>
<dbReference type="GO" id="GO:0004222">
    <property type="term" value="F:metalloendopeptidase activity"/>
    <property type="evidence" value="ECO:0007669"/>
    <property type="project" value="InterPro"/>
</dbReference>
<evidence type="ECO:0000256" key="4">
    <source>
        <dbReference type="ARBA" id="ARBA00022552"/>
    </source>
</evidence>
<comment type="cofactor">
    <cofactor evidence="1">
        <name>Zn(2+)</name>
        <dbReference type="ChEBI" id="CHEBI:29105"/>
    </cofactor>
</comment>
<dbReference type="Pfam" id="PF02130">
    <property type="entry name" value="YbeY"/>
    <property type="match status" value="1"/>
</dbReference>
<gene>
    <name evidence="11" type="primary">ybeY</name>
    <name evidence="11" type="ORF">IAB02_01420</name>
</gene>
<keyword evidence="8" id="KW-0378">Hydrolase</keyword>
<dbReference type="PROSITE" id="PS51747">
    <property type="entry name" value="CYT_DCMP_DEAMINASES_2"/>
    <property type="match status" value="1"/>
</dbReference>
<dbReference type="NCBIfam" id="TIGR00043">
    <property type="entry name" value="rRNA maturation RNase YbeY"/>
    <property type="match status" value="1"/>
</dbReference>
<dbReference type="GO" id="GO:0006364">
    <property type="term" value="P:rRNA processing"/>
    <property type="evidence" value="ECO:0007669"/>
    <property type="project" value="UniProtKB-KW"/>
</dbReference>
<dbReference type="PANTHER" id="PTHR46986">
    <property type="entry name" value="ENDORIBONUCLEASE YBEY, CHLOROPLASTIC"/>
    <property type="match status" value="1"/>
</dbReference>
<dbReference type="Gene3D" id="3.40.140.10">
    <property type="entry name" value="Cytidine Deaminase, domain 2"/>
    <property type="match status" value="1"/>
</dbReference>
<keyword evidence="9" id="KW-0862">Zinc</keyword>
<keyword evidence="3" id="KW-0690">Ribosome biogenesis</keyword>
<organism evidence="11 12">
    <name type="scientific">Candidatus Pullichristensenella excrementigallinarum</name>
    <dbReference type="NCBI Taxonomy" id="2840907"/>
    <lineage>
        <taxon>Bacteria</taxon>
        <taxon>Bacillati</taxon>
        <taxon>Bacillota</taxon>
        <taxon>Clostridia</taxon>
        <taxon>Candidatus Pullichristensenella</taxon>
    </lineage>
</organism>
<evidence type="ECO:0000313" key="12">
    <source>
        <dbReference type="Proteomes" id="UP000824072"/>
    </source>
</evidence>
<protein>
    <submittedName>
        <fullName evidence="11">rRNA maturation RNase YbeY</fullName>
    </submittedName>
</protein>
<dbReference type="AlphaFoldDB" id="A0A9D1IA62"/>
<feature type="domain" description="CMP/dCMP-type deaminase" evidence="10">
    <location>
        <begin position="169"/>
        <end position="232"/>
    </location>
</feature>
<evidence type="ECO:0000256" key="1">
    <source>
        <dbReference type="ARBA" id="ARBA00001947"/>
    </source>
</evidence>
<sequence>MAIELQWDLPGEALPGLEALLDDVCATCFRLEGLDNAGMAIRIVSSEEIRRLNQCMRGIDRVTDVLSFPTIALHPGQTAGKAKSRVRRQYDPFLGYCNLGDCAICLERAREQAAEYGHALRREIAYLAAHAAFHLMGYDHMQPEDQREMRSMEKKAMAALAIYKAEEPMSDQQLYEMACSALKMSYAPYSQFAVGACLLSTDGRTFTGCNIENASYGATICAERCAVSRAVA</sequence>
<evidence type="ECO:0000259" key="10">
    <source>
        <dbReference type="PROSITE" id="PS51747"/>
    </source>
</evidence>
<evidence type="ECO:0000256" key="6">
    <source>
        <dbReference type="ARBA" id="ARBA00022723"/>
    </source>
</evidence>
<reference evidence="11" key="2">
    <citation type="journal article" date="2021" name="PeerJ">
        <title>Extensive microbial diversity within the chicken gut microbiome revealed by metagenomics and culture.</title>
        <authorList>
            <person name="Gilroy R."/>
            <person name="Ravi A."/>
            <person name="Getino M."/>
            <person name="Pursley I."/>
            <person name="Horton D.L."/>
            <person name="Alikhan N.F."/>
            <person name="Baker D."/>
            <person name="Gharbi K."/>
            <person name="Hall N."/>
            <person name="Watson M."/>
            <person name="Adriaenssens E.M."/>
            <person name="Foster-Nyarko E."/>
            <person name="Jarju S."/>
            <person name="Secka A."/>
            <person name="Antonio M."/>
            <person name="Oren A."/>
            <person name="Chaudhuri R.R."/>
            <person name="La Ragione R."/>
            <person name="Hildebrand F."/>
            <person name="Pallen M.J."/>
        </authorList>
    </citation>
    <scope>NUCLEOTIDE SEQUENCE</scope>
    <source>
        <strain evidence="11">ChiHcec3-11533</strain>
    </source>
</reference>
<dbReference type="Gene3D" id="3.40.390.30">
    <property type="entry name" value="Metalloproteases ('zincins'), catalytic domain"/>
    <property type="match status" value="1"/>
</dbReference>
<dbReference type="HAMAP" id="MF_00009">
    <property type="entry name" value="Endoribonucl_YbeY"/>
    <property type="match status" value="1"/>
</dbReference>
<comment type="caution">
    <text evidence="11">The sequence shown here is derived from an EMBL/GenBank/DDBJ whole genome shotgun (WGS) entry which is preliminary data.</text>
</comment>
<dbReference type="InterPro" id="IPR002125">
    <property type="entry name" value="CMP_dCMP_dom"/>
</dbReference>
<dbReference type="PANTHER" id="PTHR46986:SF1">
    <property type="entry name" value="ENDORIBONUCLEASE YBEY, CHLOROPLASTIC"/>
    <property type="match status" value="1"/>
</dbReference>
<keyword evidence="4" id="KW-0698">rRNA processing</keyword>
<evidence type="ECO:0000256" key="9">
    <source>
        <dbReference type="ARBA" id="ARBA00022833"/>
    </source>
</evidence>
<comment type="similarity">
    <text evidence="2">Belongs to the endoribonuclease YbeY family.</text>
</comment>
<dbReference type="SUPFAM" id="SSF53927">
    <property type="entry name" value="Cytidine deaminase-like"/>
    <property type="match status" value="1"/>
</dbReference>
<evidence type="ECO:0000313" key="11">
    <source>
        <dbReference type="EMBL" id="HIU33198.1"/>
    </source>
</evidence>
<dbReference type="Pfam" id="PF00383">
    <property type="entry name" value="dCMP_cyt_deam_1"/>
    <property type="match status" value="1"/>
</dbReference>
<dbReference type="InterPro" id="IPR002036">
    <property type="entry name" value="YbeY"/>
</dbReference>
<accession>A0A9D1IA62</accession>
<dbReference type="InterPro" id="IPR023091">
    <property type="entry name" value="MetalPrtase_cat_dom_sf_prd"/>
</dbReference>
<evidence type="ECO:0000256" key="2">
    <source>
        <dbReference type="ARBA" id="ARBA00010875"/>
    </source>
</evidence>
<dbReference type="InterPro" id="IPR016193">
    <property type="entry name" value="Cytidine_deaminase-like"/>
</dbReference>
<evidence type="ECO:0000256" key="5">
    <source>
        <dbReference type="ARBA" id="ARBA00022722"/>
    </source>
</evidence>
<dbReference type="NCBIfam" id="NF004064">
    <property type="entry name" value="PRK05578.1"/>
    <property type="match status" value="1"/>
</dbReference>
<keyword evidence="5" id="KW-0540">Nuclease</keyword>
<evidence type="ECO:0000256" key="8">
    <source>
        <dbReference type="ARBA" id="ARBA00022801"/>
    </source>
</evidence>
<proteinExistence type="inferred from homology"/>
<dbReference type="SUPFAM" id="SSF55486">
    <property type="entry name" value="Metalloproteases ('zincins'), catalytic domain"/>
    <property type="match status" value="1"/>
</dbReference>
<evidence type="ECO:0000256" key="3">
    <source>
        <dbReference type="ARBA" id="ARBA00022517"/>
    </source>
</evidence>
<dbReference type="GO" id="GO:0004519">
    <property type="term" value="F:endonuclease activity"/>
    <property type="evidence" value="ECO:0007669"/>
    <property type="project" value="UniProtKB-KW"/>
</dbReference>
<evidence type="ECO:0000256" key="7">
    <source>
        <dbReference type="ARBA" id="ARBA00022759"/>
    </source>
</evidence>
<feature type="non-terminal residue" evidence="11">
    <location>
        <position position="232"/>
    </location>
</feature>
<keyword evidence="7" id="KW-0255">Endonuclease</keyword>
<keyword evidence="6" id="KW-0479">Metal-binding</keyword>
<dbReference type="CDD" id="cd01283">
    <property type="entry name" value="cytidine_deaminase"/>
    <property type="match status" value="1"/>
</dbReference>